<gene>
    <name evidence="3" type="primary">LRRC74A</name>
</gene>
<dbReference type="SMART" id="SM00368">
    <property type="entry name" value="LRR_RI"/>
    <property type="match status" value="8"/>
</dbReference>
<dbReference type="STRING" id="127582.A0A2Y9DAP5"/>
<dbReference type="AlphaFoldDB" id="A0A2Y9DAP5"/>
<dbReference type="PANTHER" id="PTHR24114">
    <property type="entry name" value="LEUCINE RICH REPEAT FAMILY PROTEIN"/>
    <property type="match status" value="1"/>
</dbReference>
<feature type="compositionally biased region" description="Low complexity" evidence="1">
    <location>
        <begin position="567"/>
        <end position="578"/>
    </location>
</feature>
<dbReference type="FunCoup" id="A0A2Y9DAP5">
    <property type="interactions" value="14"/>
</dbReference>
<feature type="compositionally biased region" description="Low complexity" evidence="1">
    <location>
        <begin position="608"/>
        <end position="620"/>
    </location>
</feature>
<dbReference type="InterPro" id="IPR011992">
    <property type="entry name" value="EF-hand-dom_pair"/>
</dbReference>
<dbReference type="GeneID" id="101356437"/>
<proteinExistence type="predicted"/>
<dbReference type="RefSeq" id="XP_004371181.1">
    <property type="nucleotide sequence ID" value="XM_004371124.1"/>
</dbReference>
<dbReference type="CTD" id="145497"/>
<dbReference type="SUPFAM" id="SSF52047">
    <property type="entry name" value="RNI-like"/>
    <property type="match status" value="1"/>
</dbReference>
<sequence length="680" mass="74444">MDNDEPLELETKDENELVLASQNSDETLYCEAEAPMTVEKEKPARESSETDLEIEDFEKYFTTGQKELYLEACKLVGVVPVSYFIRNMEESYMNLNHHGLGPKGTKAIAIALVSNTTIISLELEDNCMMEEGVTSLVQMLHENYYIQELNISENDLGLEGAGIISRFLRRNISSLWNLQLSGNNFKEECAELLCQAMSSNYRIKKLDLSHNQFSDKGGEQLGQMLALNVGLQMLDLSWNHIHTRGAVALCNGLRSNVTLKTLDLSMNGFGNNGAQAIGEVIKLNNSLAYLDLSSNDITNDGAAKISRGMESNESLKVLKLFLNPMTMEGAVSLIMSIKRNPKSKMEELDISNVLVSEQFVKILDGVCALHPQLDVIYRSVQVLSSKKTTLLWTNPMKLIQTYVDQQKITVLDFFKSLNPAGTMTMPVGEFRKAMIQQSKVPVNRYQIRELIKKLDEKKTGMVDFSLHCYDCLSAESFTTSSEDPRRQAHCPHFEAAPTLQAQVTCFLQKPQLAPSFLLPVNQSLPSLGLFATFLSAPGAGIMAGSRVDTSSTGPVSLSVFSTKAGPHRPGAAAPPQGDGVEGGGRKDGLLGLLGMGRKGATRLLCPTSSPAQPSQSPPAALQEAGWRRRLRRDLGLQTGSPRRLPAPSPLAPGGAGTNALRMRSARACARPPRGSFVTHC</sequence>
<evidence type="ECO:0000313" key="2">
    <source>
        <dbReference type="Proteomes" id="UP000248480"/>
    </source>
</evidence>
<name>A0A2Y9DAP5_TRIMA</name>
<dbReference type="KEGG" id="tmu:101356437"/>
<dbReference type="Pfam" id="PF13516">
    <property type="entry name" value="LRR_6"/>
    <property type="match status" value="5"/>
</dbReference>
<dbReference type="InterPro" id="IPR001611">
    <property type="entry name" value="Leu-rich_rpt"/>
</dbReference>
<protein>
    <submittedName>
        <fullName evidence="3">Leucine-rich repeat-containing protein 74A</fullName>
    </submittedName>
</protein>
<evidence type="ECO:0000313" key="3">
    <source>
        <dbReference type="RefSeq" id="XP_004371181.1"/>
    </source>
</evidence>
<keyword evidence="2" id="KW-1185">Reference proteome</keyword>
<dbReference type="InterPro" id="IPR032675">
    <property type="entry name" value="LRR_dom_sf"/>
</dbReference>
<feature type="region of interest" description="Disordered" evidence="1">
    <location>
        <begin position="636"/>
        <end position="657"/>
    </location>
</feature>
<feature type="region of interest" description="Disordered" evidence="1">
    <location>
        <begin position="606"/>
        <end position="625"/>
    </location>
</feature>
<dbReference type="InterPro" id="IPR052394">
    <property type="entry name" value="LRR-containing"/>
</dbReference>
<evidence type="ECO:0000256" key="1">
    <source>
        <dbReference type="SAM" id="MobiDB-lite"/>
    </source>
</evidence>
<dbReference type="InParanoid" id="A0A2Y9DAP5"/>
<organism evidence="2 3">
    <name type="scientific">Trichechus manatus latirostris</name>
    <name type="common">Florida manatee</name>
    <dbReference type="NCBI Taxonomy" id="127582"/>
    <lineage>
        <taxon>Eukaryota</taxon>
        <taxon>Metazoa</taxon>
        <taxon>Chordata</taxon>
        <taxon>Craniata</taxon>
        <taxon>Vertebrata</taxon>
        <taxon>Euteleostomi</taxon>
        <taxon>Mammalia</taxon>
        <taxon>Eutheria</taxon>
        <taxon>Afrotheria</taxon>
        <taxon>Sirenia</taxon>
        <taxon>Trichechidae</taxon>
        <taxon>Trichechus</taxon>
    </lineage>
</organism>
<dbReference type="Proteomes" id="UP000248480">
    <property type="component" value="Unplaced"/>
</dbReference>
<dbReference type="SUPFAM" id="SSF47473">
    <property type="entry name" value="EF-hand"/>
    <property type="match status" value="1"/>
</dbReference>
<dbReference type="PANTHER" id="PTHR24114:SF49">
    <property type="entry name" value="LEUCINE-RICH REPEAT-CONTAINING PROTEIN 74A"/>
    <property type="match status" value="1"/>
</dbReference>
<feature type="region of interest" description="Disordered" evidence="1">
    <location>
        <begin position="562"/>
        <end position="585"/>
    </location>
</feature>
<reference evidence="3" key="1">
    <citation type="submission" date="2025-08" db="UniProtKB">
        <authorList>
            <consortium name="RefSeq"/>
        </authorList>
    </citation>
    <scope>IDENTIFICATION</scope>
</reference>
<dbReference type="OrthoDB" id="120976at2759"/>
<accession>A0A2Y9DAP5</accession>
<dbReference type="Gene3D" id="3.80.10.10">
    <property type="entry name" value="Ribonuclease Inhibitor"/>
    <property type="match status" value="1"/>
</dbReference>